<proteinExistence type="predicted"/>
<dbReference type="RefSeq" id="WP_189056414.1">
    <property type="nucleotide sequence ID" value="NZ_BMMK01000007.1"/>
</dbReference>
<evidence type="ECO:0000313" key="1">
    <source>
        <dbReference type="EMBL" id="GGM49975.1"/>
    </source>
</evidence>
<protein>
    <submittedName>
        <fullName evidence="1">Uncharacterized protein</fullName>
    </submittedName>
</protein>
<reference evidence="1" key="1">
    <citation type="journal article" date="2014" name="Int. J. Syst. Evol. Microbiol.">
        <title>Complete genome sequence of Corynebacterium casei LMG S-19264T (=DSM 44701T), isolated from a smear-ripened cheese.</title>
        <authorList>
            <consortium name="US DOE Joint Genome Institute (JGI-PGF)"/>
            <person name="Walter F."/>
            <person name="Albersmeier A."/>
            <person name="Kalinowski J."/>
            <person name="Ruckert C."/>
        </authorList>
    </citation>
    <scope>NUCLEOTIDE SEQUENCE</scope>
    <source>
        <strain evidence="1">CGMCC 4.5737</strain>
    </source>
</reference>
<gene>
    <name evidence="1" type="ORF">GCM10012275_21070</name>
</gene>
<reference evidence="1" key="2">
    <citation type="submission" date="2020-09" db="EMBL/GenBank/DDBJ databases">
        <authorList>
            <person name="Sun Q."/>
            <person name="Zhou Y."/>
        </authorList>
    </citation>
    <scope>NUCLEOTIDE SEQUENCE</scope>
    <source>
        <strain evidence="1">CGMCC 4.5737</strain>
    </source>
</reference>
<dbReference type="EMBL" id="BMMK01000007">
    <property type="protein sequence ID" value="GGM49975.1"/>
    <property type="molecule type" value="Genomic_DNA"/>
</dbReference>
<dbReference type="AlphaFoldDB" id="A0A8J3CCT4"/>
<keyword evidence="2" id="KW-1185">Reference proteome</keyword>
<comment type="caution">
    <text evidence="1">The sequence shown here is derived from an EMBL/GenBank/DDBJ whole genome shotgun (WGS) entry which is preliminary data.</text>
</comment>
<sequence>MYRHDWHRLEFFRVVRGRRQLVTHQDVNDHGFYLWRKRGQPLADVAGPYAREVATEFLVLRPHLHDSGNPRWRIVLWRLDDDRNAVIRVCEVELTLRPTPAEAPV</sequence>
<organism evidence="1 2">
    <name type="scientific">Longimycelium tulufanense</name>
    <dbReference type="NCBI Taxonomy" id="907463"/>
    <lineage>
        <taxon>Bacteria</taxon>
        <taxon>Bacillati</taxon>
        <taxon>Actinomycetota</taxon>
        <taxon>Actinomycetes</taxon>
        <taxon>Pseudonocardiales</taxon>
        <taxon>Pseudonocardiaceae</taxon>
        <taxon>Longimycelium</taxon>
    </lineage>
</organism>
<dbReference type="Proteomes" id="UP000637578">
    <property type="component" value="Unassembled WGS sequence"/>
</dbReference>
<accession>A0A8J3CCT4</accession>
<name>A0A8J3CCT4_9PSEU</name>
<evidence type="ECO:0000313" key="2">
    <source>
        <dbReference type="Proteomes" id="UP000637578"/>
    </source>
</evidence>